<accession>A0ABQ2XXI9</accession>
<comment type="caution">
    <text evidence="2">The sequence shown here is derived from an EMBL/GenBank/DDBJ whole genome shotgun (WGS) entry which is preliminary data.</text>
</comment>
<proteinExistence type="predicted"/>
<name>A0ABQ2XXI9_9ACTN</name>
<sequence>MAIGAVRVPPSAPRRLDTARFLYSPERCPVSPRRNRPKGAGTSGRTAEDDRPGRYGGWQSSEHWQGENWSVRHVAGASAQGKSYRCPGCDQLIPDGVPHVVAWAEHTGVDDRRHWHKACWNARDRRTPGVRRSRNAPRF</sequence>
<reference evidence="3" key="1">
    <citation type="journal article" date="2019" name="Int. J. Syst. Evol. Microbiol.">
        <title>The Global Catalogue of Microorganisms (GCM) 10K type strain sequencing project: providing services to taxonomists for standard genome sequencing and annotation.</title>
        <authorList>
            <consortium name="The Broad Institute Genomics Platform"/>
            <consortium name="The Broad Institute Genome Sequencing Center for Infectious Disease"/>
            <person name="Wu L."/>
            <person name="Ma J."/>
        </authorList>
    </citation>
    <scope>NUCLEOTIDE SEQUENCE [LARGE SCALE GENOMIC DNA]</scope>
    <source>
        <strain evidence="3">JCM 4866</strain>
    </source>
</reference>
<feature type="region of interest" description="Disordered" evidence="1">
    <location>
        <begin position="26"/>
        <end position="61"/>
    </location>
</feature>
<gene>
    <name evidence="2" type="ORF">GCM10010383_77440</name>
</gene>
<evidence type="ECO:0000313" key="2">
    <source>
        <dbReference type="EMBL" id="GGX35868.1"/>
    </source>
</evidence>
<keyword evidence="3" id="KW-1185">Reference proteome</keyword>
<dbReference type="Proteomes" id="UP000617743">
    <property type="component" value="Unassembled WGS sequence"/>
</dbReference>
<evidence type="ECO:0000256" key="1">
    <source>
        <dbReference type="SAM" id="MobiDB-lite"/>
    </source>
</evidence>
<dbReference type="EMBL" id="BMWC01000024">
    <property type="protein sequence ID" value="GGX35868.1"/>
    <property type="molecule type" value="Genomic_DNA"/>
</dbReference>
<evidence type="ECO:0000313" key="3">
    <source>
        <dbReference type="Proteomes" id="UP000617743"/>
    </source>
</evidence>
<protein>
    <submittedName>
        <fullName evidence="2">ATP/GTP-binding protein</fullName>
    </submittedName>
</protein>
<organism evidence="2 3">
    <name type="scientific">Streptomyces lomondensis</name>
    <dbReference type="NCBI Taxonomy" id="68229"/>
    <lineage>
        <taxon>Bacteria</taxon>
        <taxon>Bacillati</taxon>
        <taxon>Actinomycetota</taxon>
        <taxon>Actinomycetes</taxon>
        <taxon>Kitasatosporales</taxon>
        <taxon>Streptomycetaceae</taxon>
        <taxon>Streptomyces</taxon>
    </lineage>
</organism>